<proteinExistence type="predicted"/>
<evidence type="ECO:0000313" key="2">
    <source>
        <dbReference type="EMBL" id="GAA4843266.1"/>
    </source>
</evidence>
<sequence>MMHNHWIVDLNFEEDDTRTTCTASLSGFSAPGVQGTGTARRSPDDSPDSVIGEELAAARACSQLAHALVDRAATGIESHTHEQPRLIF</sequence>
<dbReference type="InterPro" id="IPR015057">
    <property type="entry name" value="Rv2632c-like"/>
</dbReference>
<reference evidence="3" key="1">
    <citation type="journal article" date="2019" name="Int. J. Syst. Evol. Microbiol.">
        <title>The Global Catalogue of Microorganisms (GCM) 10K type strain sequencing project: providing services to taxonomists for standard genome sequencing and annotation.</title>
        <authorList>
            <consortium name="The Broad Institute Genomics Platform"/>
            <consortium name="The Broad Institute Genome Sequencing Center for Infectious Disease"/>
            <person name="Wu L."/>
            <person name="Ma J."/>
        </authorList>
    </citation>
    <scope>NUCLEOTIDE SEQUENCE [LARGE SCALE GENOMIC DNA]</scope>
    <source>
        <strain evidence="3">JCM 13006</strain>
    </source>
</reference>
<protein>
    <recommendedName>
        <fullName evidence="4">DUF1876 domain-containing protein</fullName>
    </recommendedName>
</protein>
<evidence type="ECO:0008006" key="4">
    <source>
        <dbReference type="Google" id="ProtNLM"/>
    </source>
</evidence>
<organism evidence="2 3">
    <name type="scientific">Kitasatospora terrestris</name>
    <dbReference type="NCBI Taxonomy" id="258051"/>
    <lineage>
        <taxon>Bacteria</taxon>
        <taxon>Bacillati</taxon>
        <taxon>Actinomycetota</taxon>
        <taxon>Actinomycetes</taxon>
        <taxon>Kitasatosporales</taxon>
        <taxon>Streptomycetaceae</taxon>
        <taxon>Kitasatospora</taxon>
    </lineage>
</organism>
<dbReference type="SUPFAM" id="SSF143212">
    <property type="entry name" value="Rv2632c-like"/>
    <property type="match status" value="1"/>
</dbReference>
<dbReference type="EMBL" id="BAABIS010000001">
    <property type="protein sequence ID" value="GAA4843266.1"/>
    <property type="molecule type" value="Genomic_DNA"/>
</dbReference>
<name>A0ABP9DGG4_9ACTN</name>
<comment type="caution">
    <text evidence="2">The sequence shown here is derived from an EMBL/GenBank/DDBJ whole genome shotgun (WGS) entry which is preliminary data.</text>
</comment>
<dbReference type="Proteomes" id="UP001501752">
    <property type="component" value="Unassembled WGS sequence"/>
</dbReference>
<feature type="region of interest" description="Disordered" evidence="1">
    <location>
        <begin position="23"/>
        <end position="49"/>
    </location>
</feature>
<dbReference type="InterPro" id="IPR038070">
    <property type="entry name" value="Rv2632c-like_sf"/>
</dbReference>
<accession>A0ABP9DGG4</accession>
<evidence type="ECO:0000256" key="1">
    <source>
        <dbReference type="SAM" id="MobiDB-lite"/>
    </source>
</evidence>
<dbReference type="Gene3D" id="3.30.160.240">
    <property type="entry name" value="Rv1738"/>
    <property type="match status" value="1"/>
</dbReference>
<evidence type="ECO:0000313" key="3">
    <source>
        <dbReference type="Proteomes" id="UP001501752"/>
    </source>
</evidence>
<gene>
    <name evidence="2" type="ORF">GCM10023235_19190</name>
</gene>
<dbReference type="Pfam" id="PF08962">
    <property type="entry name" value="Rv2632c-like"/>
    <property type="match status" value="1"/>
</dbReference>
<keyword evidence="3" id="KW-1185">Reference proteome</keyword>